<organism evidence="9 10">
    <name type="scientific">Streptosporangium brasiliense</name>
    <dbReference type="NCBI Taxonomy" id="47480"/>
    <lineage>
        <taxon>Bacteria</taxon>
        <taxon>Bacillati</taxon>
        <taxon>Actinomycetota</taxon>
        <taxon>Actinomycetes</taxon>
        <taxon>Streptosporangiales</taxon>
        <taxon>Streptosporangiaceae</taxon>
        <taxon>Streptosporangium</taxon>
    </lineage>
</organism>
<feature type="transmembrane region" description="Helical" evidence="8">
    <location>
        <begin position="100"/>
        <end position="119"/>
    </location>
</feature>
<keyword evidence="7 8" id="KW-0472">Membrane</keyword>
<keyword evidence="3" id="KW-1003">Cell membrane</keyword>
<evidence type="ECO:0000256" key="2">
    <source>
        <dbReference type="ARBA" id="ARBA00007776"/>
    </source>
</evidence>
<evidence type="ECO:0000313" key="9">
    <source>
        <dbReference type="EMBL" id="MDP9866163.1"/>
    </source>
</evidence>
<comment type="subcellular location">
    <subcellularLocation>
        <location evidence="1">Cell membrane</location>
        <topology evidence="1">Multi-pass membrane protein</topology>
    </subcellularLocation>
</comment>
<keyword evidence="10" id="KW-1185">Reference proteome</keyword>
<keyword evidence="4 8" id="KW-0812">Transmembrane</keyword>
<evidence type="ECO:0000313" key="10">
    <source>
        <dbReference type="Proteomes" id="UP001230426"/>
    </source>
</evidence>
<feature type="transmembrane region" description="Helical" evidence="8">
    <location>
        <begin position="36"/>
        <end position="63"/>
    </location>
</feature>
<accession>A0ABT9RA78</accession>
<keyword evidence="6 8" id="KW-1133">Transmembrane helix</keyword>
<feature type="transmembrane region" description="Helical" evidence="8">
    <location>
        <begin position="69"/>
        <end position="88"/>
    </location>
</feature>
<evidence type="ECO:0000256" key="6">
    <source>
        <dbReference type="ARBA" id="ARBA00022989"/>
    </source>
</evidence>
<feature type="transmembrane region" description="Helical" evidence="8">
    <location>
        <begin position="6"/>
        <end position="24"/>
    </location>
</feature>
<comment type="similarity">
    <text evidence="2">Belongs to the MreD family.</text>
</comment>
<dbReference type="EMBL" id="JAUSRB010000002">
    <property type="protein sequence ID" value="MDP9866163.1"/>
    <property type="molecule type" value="Genomic_DNA"/>
</dbReference>
<name>A0ABT9RA78_9ACTN</name>
<reference evidence="9 10" key="1">
    <citation type="submission" date="2023-07" db="EMBL/GenBank/DDBJ databases">
        <title>Sequencing the genomes of 1000 actinobacteria strains.</title>
        <authorList>
            <person name="Klenk H.-P."/>
        </authorList>
    </citation>
    <scope>NUCLEOTIDE SEQUENCE [LARGE SCALE GENOMIC DNA]</scope>
    <source>
        <strain evidence="9 10">DSM 44109</strain>
    </source>
</reference>
<gene>
    <name evidence="9" type="ORF">J2S55_005429</name>
</gene>
<feature type="transmembrane region" description="Helical" evidence="8">
    <location>
        <begin position="139"/>
        <end position="157"/>
    </location>
</feature>
<dbReference type="InterPro" id="IPR007227">
    <property type="entry name" value="Cell_shape_determining_MreD"/>
</dbReference>
<dbReference type="NCBIfam" id="TIGR03426">
    <property type="entry name" value="shape_MreD"/>
    <property type="match status" value="1"/>
</dbReference>
<evidence type="ECO:0000256" key="5">
    <source>
        <dbReference type="ARBA" id="ARBA00022960"/>
    </source>
</evidence>
<proteinExistence type="inferred from homology"/>
<keyword evidence="5" id="KW-0133">Cell shape</keyword>
<dbReference type="Proteomes" id="UP001230426">
    <property type="component" value="Unassembled WGS sequence"/>
</dbReference>
<evidence type="ECO:0000256" key="8">
    <source>
        <dbReference type="SAM" id="Phobius"/>
    </source>
</evidence>
<comment type="caution">
    <text evidence="9">The sequence shown here is derived from an EMBL/GenBank/DDBJ whole genome shotgun (WGS) entry which is preliminary data.</text>
</comment>
<sequence length="176" mass="18050">MSGRDVLSVGLFLLVMVFQVTVVNRLPLPGAGAPDLVLLTVVGYALVRGSSAGAVAGFCAGLAGDVLPPAAHVLGQQALVLCLIGFLAGRVGESYPDAGLFTALACAAVGPLVAVAVGALLGDDRISQPMLTATLPQAALYNLLAVPPMVWVVTRVVRGPRRRGLQPVRHLARGRI</sequence>
<dbReference type="RefSeq" id="WP_306866395.1">
    <property type="nucleotide sequence ID" value="NZ_JAUSRB010000002.1"/>
</dbReference>
<evidence type="ECO:0000256" key="3">
    <source>
        <dbReference type="ARBA" id="ARBA00022475"/>
    </source>
</evidence>
<protein>
    <submittedName>
        <fullName evidence="9">Rod shape-determining protein MreD</fullName>
    </submittedName>
</protein>
<evidence type="ECO:0000256" key="7">
    <source>
        <dbReference type="ARBA" id="ARBA00023136"/>
    </source>
</evidence>
<evidence type="ECO:0000256" key="4">
    <source>
        <dbReference type="ARBA" id="ARBA00022692"/>
    </source>
</evidence>
<evidence type="ECO:0000256" key="1">
    <source>
        <dbReference type="ARBA" id="ARBA00004651"/>
    </source>
</evidence>
<dbReference type="Pfam" id="PF04093">
    <property type="entry name" value="MreD"/>
    <property type="match status" value="1"/>
</dbReference>